<feature type="chain" id="PRO_5032627535" description="UDP-glycosyltransferase" evidence="4">
    <location>
        <begin position="23"/>
        <end position="550"/>
    </location>
</feature>
<dbReference type="SUPFAM" id="SSF53756">
    <property type="entry name" value="UDP-Glycosyltransferase/glycogen phosphorylase"/>
    <property type="match status" value="1"/>
</dbReference>
<keyword evidence="3" id="KW-0808">Transferase</keyword>
<dbReference type="Gene3D" id="3.40.50.2000">
    <property type="entry name" value="Glycogen Phosphorylase B"/>
    <property type="match status" value="1"/>
</dbReference>
<evidence type="ECO:0000256" key="3">
    <source>
        <dbReference type="ARBA" id="ARBA00022679"/>
    </source>
</evidence>
<dbReference type="PANTHER" id="PTHR48043:SF159">
    <property type="entry name" value="EG:EG0003.4 PROTEIN-RELATED"/>
    <property type="match status" value="1"/>
</dbReference>
<dbReference type="Proteomes" id="UP000600918">
    <property type="component" value="Unassembled WGS sequence"/>
</dbReference>
<evidence type="ECO:0008006" key="7">
    <source>
        <dbReference type="Google" id="ProtNLM"/>
    </source>
</evidence>
<evidence type="ECO:0000313" key="5">
    <source>
        <dbReference type="EMBL" id="KAF7422071.1"/>
    </source>
</evidence>
<dbReference type="AlphaFoldDB" id="A0A834U8Z5"/>
<accession>A0A834U8Z5</accession>
<keyword evidence="6" id="KW-1185">Reference proteome</keyword>
<dbReference type="Pfam" id="PF00201">
    <property type="entry name" value="UDPGT"/>
    <property type="match status" value="1"/>
</dbReference>
<dbReference type="PANTHER" id="PTHR48043">
    <property type="entry name" value="EG:EG0003.4 PROTEIN-RELATED"/>
    <property type="match status" value="1"/>
</dbReference>
<organism evidence="5 6">
    <name type="scientific">Vespula pensylvanica</name>
    <name type="common">Western yellow jacket</name>
    <name type="synonym">Wasp</name>
    <dbReference type="NCBI Taxonomy" id="30213"/>
    <lineage>
        <taxon>Eukaryota</taxon>
        <taxon>Metazoa</taxon>
        <taxon>Ecdysozoa</taxon>
        <taxon>Arthropoda</taxon>
        <taxon>Hexapoda</taxon>
        <taxon>Insecta</taxon>
        <taxon>Pterygota</taxon>
        <taxon>Neoptera</taxon>
        <taxon>Endopterygota</taxon>
        <taxon>Hymenoptera</taxon>
        <taxon>Apocrita</taxon>
        <taxon>Aculeata</taxon>
        <taxon>Vespoidea</taxon>
        <taxon>Vespidae</taxon>
        <taxon>Vespinae</taxon>
        <taxon>Vespula</taxon>
    </lineage>
</organism>
<dbReference type="FunFam" id="3.40.50.2000:FF:000021">
    <property type="entry name" value="UDP-glucuronosyltransferase"/>
    <property type="match status" value="1"/>
</dbReference>
<reference evidence="5" key="1">
    <citation type="journal article" date="2020" name="G3 (Bethesda)">
        <title>High-Quality Assemblies for Three Invasive Social Wasps from the &lt;i&gt;Vespula&lt;/i&gt; Genus.</title>
        <authorList>
            <person name="Harrop T.W.R."/>
            <person name="Guhlin J."/>
            <person name="McLaughlin G.M."/>
            <person name="Permina E."/>
            <person name="Stockwell P."/>
            <person name="Gilligan J."/>
            <person name="Le Lec M.F."/>
            <person name="Gruber M.A.M."/>
            <person name="Quinn O."/>
            <person name="Lovegrove M."/>
            <person name="Duncan E.J."/>
            <person name="Remnant E.J."/>
            <person name="Van Eeckhoven J."/>
            <person name="Graham B."/>
            <person name="Knapp R.A."/>
            <person name="Langford K.W."/>
            <person name="Kronenberg Z."/>
            <person name="Press M.O."/>
            <person name="Eacker S.M."/>
            <person name="Wilson-Rankin E.E."/>
            <person name="Purcell J."/>
            <person name="Lester P.J."/>
            <person name="Dearden P.K."/>
        </authorList>
    </citation>
    <scope>NUCLEOTIDE SEQUENCE</scope>
    <source>
        <strain evidence="5">Volc-1</strain>
    </source>
</reference>
<evidence type="ECO:0000256" key="4">
    <source>
        <dbReference type="SAM" id="SignalP"/>
    </source>
</evidence>
<keyword evidence="2" id="KW-0328">Glycosyltransferase</keyword>
<evidence type="ECO:0000313" key="6">
    <source>
        <dbReference type="Proteomes" id="UP000600918"/>
    </source>
</evidence>
<dbReference type="InterPro" id="IPR002213">
    <property type="entry name" value="UDP_glucos_trans"/>
</dbReference>
<proteinExistence type="inferred from homology"/>
<comment type="similarity">
    <text evidence="1">Belongs to the UDP-glycosyltransferase family.</text>
</comment>
<name>A0A834U8Z5_VESPE</name>
<evidence type="ECO:0000256" key="2">
    <source>
        <dbReference type="ARBA" id="ARBA00022676"/>
    </source>
</evidence>
<keyword evidence="4" id="KW-0732">Signal</keyword>
<comment type="caution">
    <text evidence="5">The sequence shown here is derived from an EMBL/GenBank/DDBJ whole genome shotgun (WGS) entry which is preliminary data.</text>
</comment>
<evidence type="ECO:0000256" key="1">
    <source>
        <dbReference type="ARBA" id="ARBA00009995"/>
    </source>
</evidence>
<gene>
    <name evidence="5" type="ORF">H0235_009907</name>
</gene>
<protein>
    <recommendedName>
        <fullName evidence="7">UDP-glycosyltransferase</fullName>
    </recommendedName>
</protein>
<feature type="signal peptide" evidence="4">
    <location>
        <begin position="1"/>
        <end position="22"/>
    </location>
</feature>
<dbReference type="InterPro" id="IPR050271">
    <property type="entry name" value="UDP-glycosyltransferase"/>
</dbReference>
<dbReference type="CDD" id="cd03784">
    <property type="entry name" value="GT1_Gtf-like"/>
    <property type="match status" value="1"/>
</dbReference>
<dbReference type="EMBL" id="JACSDY010000008">
    <property type="protein sequence ID" value="KAF7422071.1"/>
    <property type="molecule type" value="Genomic_DNA"/>
</dbReference>
<sequence length="550" mass="63641">MKSLIVTIVACLLTLNVGLSSSAKILVIISIPSYSHQIAYQSIWKTLSLLGHHVTLVTSDPLPEKNLTNLRQIDLSYNYKHIQSINFLEMKGKYSWQNIMKMYFCEISSILAESIFNHPDFKKIYTPDSGEKFDLIITEAIITPAIYAFAHRFQAPLIGTYSLGFLQMSHFAFGNPLLPSHPSTWDINVTGPNIAFWTRVWNYILTWWHIHVDCHNIFYKPQQEIAEKYLDNIPSIIELQKNMSIILVNQQEEISYTRPNVPNIIHFGGLHIRNNLKPLPKALQEFVDNASNGFIYVSLGTNVHPDMFPENLKNIFFNTLSNLPVKVVWKFTEDFRKISDNIYIAKWFPQQEILAHPNLKLFIYQGGLQSTEEAVYSGVPLVGIPVLADQDMQVNKMVSLGVCKKVDILEITREVLNEAIIEVLNNKSYKENMMNLKKCIEDKPLSNLKKVIWWIEYVIRHKGAPHLRSSIVDEPWYQRYDTDVIAFLSIKFHETQRIEKNGAIATMRKGRLYLVKHWKFVQECYHLQTIFQKNDEVIDKIIGKIDSSRP</sequence>
<dbReference type="GO" id="GO:0008194">
    <property type="term" value="F:UDP-glycosyltransferase activity"/>
    <property type="evidence" value="ECO:0007669"/>
    <property type="project" value="InterPro"/>
</dbReference>